<dbReference type="PROSITE" id="PS51257">
    <property type="entry name" value="PROKAR_LIPOPROTEIN"/>
    <property type="match status" value="1"/>
</dbReference>
<dbReference type="PROSITE" id="PS51318">
    <property type="entry name" value="TAT"/>
    <property type="match status" value="1"/>
</dbReference>
<dbReference type="CDD" id="cd14748">
    <property type="entry name" value="PBP2_UgpB"/>
    <property type="match status" value="1"/>
</dbReference>
<dbReference type="SUPFAM" id="SSF53850">
    <property type="entry name" value="Periplasmic binding protein-like II"/>
    <property type="match status" value="1"/>
</dbReference>
<feature type="compositionally biased region" description="Low complexity" evidence="1">
    <location>
        <begin position="33"/>
        <end position="47"/>
    </location>
</feature>
<dbReference type="Pfam" id="PF13416">
    <property type="entry name" value="SBP_bac_8"/>
    <property type="match status" value="1"/>
</dbReference>
<comment type="caution">
    <text evidence="2">The sequence shown here is derived from an EMBL/GenBank/DDBJ whole genome shotgun (WGS) entry which is preliminary data.</text>
</comment>
<evidence type="ECO:0000256" key="1">
    <source>
        <dbReference type="SAM" id="MobiDB-lite"/>
    </source>
</evidence>
<dbReference type="InterPro" id="IPR006059">
    <property type="entry name" value="SBP"/>
</dbReference>
<dbReference type="Gene3D" id="3.40.190.10">
    <property type="entry name" value="Periplasmic binding protein-like II"/>
    <property type="match status" value="1"/>
</dbReference>
<name>A0A2A9HJ74_TEPT2</name>
<sequence>MTTISRRTLLGMAGGAAALGLVGCGGDDDDTAEPTATAPGSSGGTAANPTPTPRGIKPASEITYWSVHPANSKAVEEELIKRFQAAYPDIKVKLETAGANYAEVSQKFNAGLAARQIPDVVMLSDVWWFKYFLAGTIEPLDALIAEAKIDLSDYQDTLVKDYQYDGKQWGMPFARSTPLFYYNKEKWAAAGLPDRGPKTWDEFDEWAKTLQAMAKPGEFAFTHVKGDSYIAWTFQGIIWQFGGRYSDDKFKMLMDSPEGIEAGNYVRSQVFNLKYANVTAKDVNADFLAGTTYSMLSSTGGLAGVLRDAKFPVGTAFLPEKKQFGCPTGGAGLCIPKAISDEKKLAAMLFIGFITNPENTAYYSQNVGYMPVRKSAVNGPIMQEFFAKYPQFKTAVDQLPKTRPQDPARVYVPGGDAIIGKGLERMVLNNEDAKNVWPDVKKELEKIVDTEIRPKIKI</sequence>
<dbReference type="RefSeq" id="WP_098504551.1">
    <property type="nucleotide sequence ID" value="NZ_PDJQ01000001.1"/>
</dbReference>
<protein>
    <submittedName>
        <fullName evidence="2">Carbohydrate ABC transporter substrate-binding protein (CUT1 family)</fullName>
    </submittedName>
</protein>
<accession>A0A2A9HJ74</accession>
<dbReference type="Proteomes" id="UP000223071">
    <property type="component" value="Unassembled WGS sequence"/>
</dbReference>
<evidence type="ECO:0000313" key="3">
    <source>
        <dbReference type="Proteomes" id="UP000223071"/>
    </source>
</evidence>
<keyword evidence="3" id="KW-1185">Reference proteome</keyword>
<organism evidence="2 3">
    <name type="scientific">Tepidiforma thermophila (strain KCTC 52669 / CGMCC 1.13589 / G233)</name>
    <dbReference type="NCBI Taxonomy" id="2761530"/>
    <lineage>
        <taxon>Bacteria</taxon>
        <taxon>Bacillati</taxon>
        <taxon>Chloroflexota</taxon>
        <taxon>Tepidiformia</taxon>
        <taxon>Tepidiformales</taxon>
        <taxon>Tepidiformaceae</taxon>
        <taxon>Tepidiforma</taxon>
    </lineage>
</organism>
<reference evidence="2 3" key="1">
    <citation type="submission" date="2017-09" db="EMBL/GenBank/DDBJ databases">
        <title>Sequencing the genomes of two abundant thermophiles in Great Basin hot springs: Thermocrinis jamiesonii and novel Chloroflexi Thermoflexus hugenholtzii.</title>
        <authorList>
            <person name="Hedlund B."/>
        </authorList>
    </citation>
    <scope>NUCLEOTIDE SEQUENCE [LARGE SCALE GENOMIC DNA]</scope>
    <source>
        <strain evidence="2 3">G233</strain>
    </source>
</reference>
<gene>
    <name evidence="2" type="ORF">A9A59_2490</name>
</gene>
<dbReference type="AlphaFoldDB" id="A0A2A9HJ74"/>
<proteinExistence type="predicted"/>
<dbReference type="InterPro" id="IPR050490">
    <property type="entry name" value="Bact_solute-bd_prot1"/>
</dbReference>
<feature type="region of interest" description="Disordered" evidence="1">
    <location>
        <begin position="28"/>
        <end position="55"/>
    </location>
</feature>
<dbReference type="PANTHER" id="PTHR43649:SF30">
    <property type="entry name" value="ABC TRANSPORTER SUBSTRATE-BINDING PROTEIN"/>
    <property type="match status" value="1"/>
</dbReference>
<evidence type="ECO:0000313" key="2">
    <source>
        <dbReference type="EMBL" id="PFG75222.1"/>
    </source>
</evidence>
<dbReference type="EMBL" id="PDJQ01000001">
    <property type="protein sequence ID" value="PFG75222.1"/>
    <property type="molecule type" value="Genomic_DNA"/>
</dbReference>
<dbReference type="PANTHER" id="PTHR43649">
    <property type="entry name" value="ARABINOSE-BINDING PROTEIN-RELATED"/>
    <property type="match status" value="1"/>
</dbReference>
<dbReference type="InterPro" id="IPR006311">
    <property type="entry name" value="TAT_signal"/>
</dbReference>